<dbReference type="RefSeq" id="WP_146933168.1">
    <property type="nucleotide sequence ID" value="NZ_CBCSHZ010000009.1"/>
</dbReference>
<evidence type="ECO:0000313" key="3">
    <source>
        <dbReference type="Proteomes" id="UP000321367"/>
    </source>
</evidence>
<reference evidence="2 3" key="1">
    <citation type="submission" date="2019-08" db="EMBL/GenBank/DDBJ databases">
        <title>Genome sequence of Gillisia hiemivivida IC154 (type strain).</title>
        <authorList>
            <person name="Bowman J.P."/>
        </authorList>
    </citation>
    <scope>NUCLEOTIDE SEQUENCE [LARGE SCALE GENOMIC DNA]</scope>
    <source>
        <strain evidence="2 3">IC154</strain>
    </source>
</reference>
<keyword evidence="3" id="KW-1185">Reference proteome</keyword>
<feature type="region of interest" description="Disordered" evidence="1">
    <location>
        <begin position="151"/>
        <end position="170"/>
    </location>
</feature>
<proteinExistence type="predicted"/>
<dbReference type="Proteomes" id="UP000321367">
    <property type="component" value="Unassembled WGS sequence"/>
</dbReference>
<protein>
    <submittedName>
        <fullName evidence="2">Uncharacterized protein</fullName>
    </submittedName>
</protein>
<feature type="compositionally biased region" description="Basic and acidic residues" evidence="1">
    <location>
        <begin position="156"/>
        <end position="170"/>
    </location>
</feature>
<evidence type="ECO:0000256" key="1">
    <source>
        <dbReference type="SAM" id="MobiDB-lite"/>
    </source>
</evidence>
<name>A0A5C6ZQI0_9FLAO</name>
<sequence>MRNTYLIFTLLIGFCFTSVGQNLNSYKYVSVPEKFDFLKESNEYQMNELTKFLFEKYGFTAILENEEVPSDFSKQDCNILYADLIDNSGLFKTSLQISLKDCKNKQIFLSEEGSSREKEYKKAYQEALRDAFSSFETVNYSYDQNSVTGESVVASKQEEKENEKPVQENTKPKPEVILTAIPQVSKEASTIEKSASANKNEKVYVSGNVEFYILNTDFGYQLFQSQMEEPFAKLVKTGSENHFIYSTIQGQGIAYFDKDGNLNVEILNALDNSTSIKTYNIKN</sequence>
<dbReference type="EMBL" id="VORY01000014">
    <property type="protein sequence ID" value="TXD93099.1"/>
    <property type="molecule type" value="Genomic_DNA"/>
</dbReference>
<comment type="caution">
    <text evidence="2">The sequence shown here is derived from an EMBL/GenBank/DDBJ whole genome shotgun (WGS) entry which is preliminary data.</text>
</comment>
<gene>
    <name evidence="2" type="ORF">ES724_11765</name>
</gene>
<dbReference type="AlphaFoldDB" id="A0A5C6ZQI0"/>
<evidence type="ECO:0000313" key="2">
    <source>
        <dbReference type="EMBL" id="TXD93099.1"/>
    </source>
</evidence>
<dbReference type="OrthoDB" id="1274006at2"/>
<accession>A0A5C6ZQI0</accession>
<organism evidence="2 3">
    <name type="scientific">Gillisia hiemivivida</name>
    <dbReference type="NCBI Taxonomy" id="291190"/>
    <lineage>
        <taxon>Bacteria</taxon>
        <taxon>Pseudomonadati</taxon>
        <taxon>Bacteroidota</taxon>
        <taxon>Flavobacteriia</taxon>
        <taxon>Flavobacteriales</taxon>
        <taxon>Flavobacteriaceae</taxon>
        <taxon>Gillisia</taxon>
    </lineage>
</organism>